<dbReference type="PANTHER" id="PTHR43369:SF2">
    <property type="entry name" value="PHOSPHORIBOSYLGLYCINAMIDE FORMYLTRANSFERASE"/>
    <property type="match status" value="1"/>
</dbReference>
<feature type="domain" description="Formyl transferase N-terminal" evidence="7">
    <location>
        <begin position="2"/>
        <end position="186"/>
    </location>
</feature>
<comment type="similarity">
    <text evidence="4 6">Belongs to the GART family.</text>
</comment>
<accession>A0ABR6WCE1</accession>
<dbReference type="CDD" id="cd08645">
    <property type="entry name" value="FMT_core_GART"/>
    <property type="match status" value="1"/>
</dbReference>
<keyword evidence="3 6" id="KW-0658">Purine biosynthesis</keyword>
<comment type="function">
    <text evidence="6">Catalyzes the transfer of a formyl group from 10-formyltetrahydrofolate to 5-phospho-ribosyl-glycinamide (GAR), producing 5-phospho-ribosyl-N-formylglycinamide (FGAR) and tetrahydrofolate.</text>
</comment>
<feature type="binding site" evidence="6">
    <location>
        <position position="63"/>
    </location>
    <ligand>
        <name>(6R)-10-formyltetrahydrofolate</name>
        <dbReference type="ChEBI" id="CHEBI:195366"/>
    </ligand>
</feature>
<evidence type="ECO:0000256" key="4">
    <source>
        <dbReference type="ARBA" id="ARBA00038440"/>
    </source>
</evidence>
<dbReference type="SUPFAM" id="SSF53328">
    <property type="entry name" value="Formyltransferase"/>
    <property type="match status" value="1"/>
</dbReference>
<name>A0ABR6WCE1_9BACT</name>
<evidence type="ECO:0000259" key="7">
    <source>
        <dbReference type="Pfam" id="PF00551"/>
    </source>
</evidence>
<dbReference type="Proteomes" id="UP000700732">
    <property type="component" value="Unassembled WGS sequence"/>
</dbReference>
<comment type="catalytic activity">
    <reaction evidence="5 6">
        <text>N(1)-(5-phospho-beta-D-ribosyl)glycinamide + (6R)-10-formyltetrahydrofolate = N(2)-formyl-N(1)-(5-phospho-beta-D-ribosyl)glycinamide + (6S)-5,6,7,8-tetrahydrofolate + H(+)</text>
        <dbReference type="Rhea" id="RHEA:15053"/>
        <dbReference type="ChEBI" id="CHEBI:15378"/>
        <dbReference type="ChEBI" id="CHEBI:57453"/>
        <dbReference type="ChEBI" id="CHEBI:143788"/>
        <dbReference type="ChEBI" id="CHEBI:147286"/>
        <dbReference type="ChEBI" id="CHEBI:195366"/>
        <dbReference type="EC" id="2.1.2.2"/>
    </reaction>
</comment>
<sequence>MKRIALFASGSGSNAEKIATYFAENADVTVSMLLTNNPKAGVIDRSRRGFNSGLHVPVLLFDRTTFYDTDRITEVLQQQRIDLIVLAGFMWLMPAGLVRAFPNRIVNIHPALLPKFGGKGMYGHFVHEAVVAAGETESGITIHFVNEHYDEGQIIFQASCPVLPTDTPDDVAHSVQALEHAHYPRIVADVLGRL</sequence>
<dbReference type="InterPro" id="IPR001555">
    <property type="entry name" value="GART_AS"/>
</dbReference>
<dbReference type="EC" id="2.1.2.2" evidence="6"/>
<comment type="caution">
    <text evidence="8">The sequence shown here is derived from an EMBL/GenBank/DDBJ whole genome shotgun (WGS) entry which is preliminary data.</text>
</comment>
<organism evidence="8 9">
    <name type="scientific">Spirosoma utsteinense</name>
    <dbReference type="NCBI Taxonomy" id="2585773"/>
    <lineage>
        <taxon>Bacteria</taxon>
        <taxon>Pseudomonadati</taxon>
        <taxon>Bacteroidota</taxon>
        <taxon>Cytophagia</taxon>
        <taxon>Cytophagales</taxon>
        <taxon>Cytophagaceae</taxon>
        <taxon>Spirosoma</taxon>
    </lineage>
</organism>
<reference evidence="8 9" key="1">
    <citation type="submission" date="2019-06" db="EMBL/GenBank/DDBJ databases">
        <title>Spirosoma utsteinense sp. nov. isolated from Antarctic ice-free soils.</title>
        <authorList>
            <person name="Tahon G."/>
        </authorList>
    </citation>
    <scope>NUCLEOTIDE SEQUENCE [LARGE SCALE GENOMIC DNA]</scope>
    <source>
        <strain evidence="8 9">LMG 31447</strain>
    </source>
</reference>
<dbReference type="InterPro" id="IPR036477">
    <property type="entry name" value="Formyl_transf_N_sf"/>
</dbReference>
<proteinExistence type="inferred from homology"/>
<feature type="active site" description="Proton donor" evidence="6">
    <location>
        <position position="109"/>
    </location>
</feature>
<dbReference type="InterPro" id="IPR004607">
    <property type="entry name" value="GART"/>
</dbReference>
<dbReference type="RefSeq" id="WP_186739448.1">
    <property type="nucleotide sequence ID" value="NZ_VFIA01000028.1"/>
</dbReference>
<dbReference type="Gene3D" id="3.40.50.170">
    <property type="entry name" value="Formyl transferase, N-terminal domain"/>
    <property type="match status" value="1"/>
</dbReference>
<evidence type="ECO:0000256" key="3">
    <source>
        <dbReference type="ARBA" id="ARBA00022755"/>
    </source>
</evidence>
<dbReference type="PANTHER" id="PTHR43369">
    <property type="entry name" value="PHOSPHORIBOSYLGLYCINAMIDE FORMYLTRANSFERASE"/>
    <property type="match status" value="1"/>
</dbReference>
<dbReference type="Pfam" id="PF00551">
    <property type="entry name" value="Formyl_trans_N"/>
    <property type="match status" value="1"/>
</dbReference>
<dbReference type="HAMAP" id="MF_01930">
    <property type="entry name" value="PurN"/>
    <property type="match status" value="1"/>
</dbReference>
<comment type="caution">
    <text evidence="6">Lacks conserved residue(s) required for the propagation of feature annotation.</text>
</comment>
<evidence type="ECO:0000313" key="9">
    <source>
        <dbReference type="Proteomes" id="UP000700732"/>
    </source>
</evidence>
<evidence type="ECO:0000313" key="8">
    <source>
        <dbReference type="EMBL" id="MBC3793586.1"/>
    </source>
</evidence>
<dbReference type="PROSITE" id="PS00373">
    <property type="entry name" value="GART"/>
    <property type="match status" value="1"/>
</dbReference>
<keyword evidence="9" id="KW-1185">Reference proteome</keyword>
<feature type="binding site" evidence="6">
    <location>
        <begin position="12"/>
        <end position="14"/>
    </location>
    <ligand>
        <name>N(1)-(5-phospho-beta-D-ribosyl)glycinamide</name>
        <dbReference type="ChEBI" id="CHEBI:143788"/>
    </ligand>
</feature>
<evidence type="ECO:0000256" key="1">
    <source>
        <dbReference type="ARBA" id="ARBA00005054"/>
    </source>
</evidence>
<evidence type="ECO:0000256" key="5">
    <source>
        <dbReference type="ARBA" id="ARBA00047664"/>
    </source>
</evidence>
<keyword evidence="2 6" id="KW-0808">Transferase</keyword>
<feature type="site" description="Raises pKa of active site His" evidence="6">
    <location>
        <position position="150"/>
    </location>
</feature>
<feature type="binding site" evidence="6">
    <location>
        <position position="107"/>
    </location>
    <ligand>
        <name>(6R)-10-formyltetrahydrofolate</name>
        <dbReference type="ChEBI" id="CHEBI:195366"/>
    </ligand>
</feature>
<gene>
    <name evidence="6" type="primary">purN</name>
    <name evidence="8" type="ORF">FH603_4105</name>
</gene>
<protein>
    <recommendedName>
        <fullName evidence="6">Phosphoribosylglycinamide formyltransferase</fullName>
        <ecNumber evidence="6">2.1.2.2</ecNumber>
    </recommendedName>
    <alternativeName>
        <fullName evidence="6">5'-phosphoribosylglycinamide transformylase</fullName>
    </alternativeName>
    <alternativeName>
        <fullName evidence="6">GAR transformylase</fullName>
        <shortName evidence="6">GART</shortName>
    </alternativeName>
</protein>
<comment type="pathway">
    <text evidence="1 6">Purine metabolism; IMP biosynthesis via de novo pathway; N(2)-formyl-N(1)-(5-phospho-D-ribosyl)glycinamide from N(1)-(5-phospho-D-ribosyl)glycinamide (10-formyl THF route): step 1/1.</text>
</comment>
<dbReference type="InterPro" id="IPR002376">
    <property type="entry name" value="Formyl_transf_N"/>
</dbReference>
<dbReference type="EMBL" id="VFIA01000028">
    <property type="protein sequence ID" value="MBC3793586.1"/>
    <property type="molecule type" value="Genomic_DNA"/>
</dbReference>
<evidence type="ECO:0000256" key="2">
    <source>
        <dbReference type="ARBA" id="ARBA00022679"/>
    </source>
</evidence>
<evidence type="ECO:0000256" key="6">
    <source>
        <dbReference type="HAMAP-Rule" id="MF_01930"/>
    </source>
</evidence>